<dbReference type="PROSITE" id="PS50943">
    <property type="entry name" value="HTH_CROC1"/>
    <property type="match status" value="1"/>
</dbReference>
<evidence type="ECO:0000259" key="1">
    <source>
        <dbReference type="PROSITE" id="PS50943"/>
    </source>
</evidence>
<dbReference type="EMBL" id="CP047363">
    <property type="protein sequence ID" value="QIH77380.1"/>
    <property type="molecule type" value="Genomic_DNA"/>
</dbReference>
<dbReference type="GO" id="GO:0003677">
    <property type="term" value="F:DNA binding"/>
    <property type="evidence" value="ECO:0007669"/>
    <property type="project" value="InterPro"/>
</dbReference>
<feature type="domain" description="HTH cro/C1-type" evidence="1">
    <location>
        <begin position="6"/>
        <end position="61"/>
    </location>
</feature>
<dbReference type="EMBL" id="MN728681">
    <property type="protein sequence ID" value="QHW12293.1"/>
    <property type="molecule type" value="Genomic_DNA"/>
</dbReference>
<dbReference type="Proteomes" id="UP000501122">
    <property type="component" value="Chromosome"/>
</dbReference>
<evidence type="ECO:0000313" key="3">
    <source>
        <dbReference type="EMBL" id="QIH77380.1"/>
    </source>
</evidence>
<dbReference type="SUPFAM" id="SSF47413">
    <property type="entry name" value="lambda repressor-like DNA-binding domains"/>
    <property type="match status" value="1"/>
</dbReference>
<dbReference type="CDD" id="cd00093">
    <property type="entry name" value="HTH_XRE"/>
    <property type="match status" value="1"/>
</dbReference>
<evidence type="ECO:0000313" key="2">
    <source>
        <dbReference type="EMBL" id="QHW12293.1"/>
    </source>
</evidence>
<gene>
    <name evidence="2" type="primary">intR</name>
    <name evidence="2" type="ORF">0076A_00006</name>
    <name evidence="3" type="ORF">GTN30_01680</name>
</gene>
<dbReference type="InterPro" id="IPR001387">
    <property type="entry name" value="Cro/C1-type_HTH"/>
</dbReference>
<sequence>MIKVNLKKILKDRGITLSELSEGTGISLRGLSAFQNQKTDGVKYNTIEAICRYLDIEVSDLLKKYENIYNITCSIDLEDFDLATNVPSGKKEDLNGKLVISNEIEEYIFKFDFSIAFEYKNSDYINVSIYIYELHIPKTLPKNIIDFIDINNHFEEESAFYKIFAHLISQECMFLKNFPTISIWEDLWVKFSNDVIPPFQIIDVIADETMFSNTSEKLVFPKKEYRINTIPANPKEKITDEFGYAKFNIDFIPNFNSLISLKELNNIIILDNFKRDLFIHL</sequence>
<dbReference type="Gene3D" id="1.10.260.40">
    <property type="entry name" value="lambda repressor-like DNA-binding domains"/>
    <property type="match status" value="1"/>
</dbReference>
<dbReference type="InterPro" id="IPR010982">
    <property type="entry name" value="Lambda_DNA-bd_dom_sf"/>
</dbReference>
<dbReference type="SMART" id="SM00530">
    <property type="entry name" value="HTH_XRE"/>
    <property type="match status" value="1"/>
</dbReference>
<name>A0A6G7EV55_9STAP</name>
<dbReference type="AlphaFoldDB" id="A0A6G7EV55"/>
<protein>
    <submittedName>
        <fullName evidence="3">Helix-turn-helix domain-containing protein</fullName>
    </submittedName>
    <submittedName>
        <fullName evidence="2">Transcriptional regulator</fullName>
    </submittedName>
</protein>
<accession>A0A6G7EV55</accession>
<dbReference type="RefSeq" id="WP_120786159.1">
    <property type="nucleotide sequence ID" value="NZ_CP047363.1"/>
</dbReference>
<reference evidence="2" key="1">
    <citation type="journal article" date="2020" name="Antimicrob. Agents Chemother.">
        <title>The novel macrolide resistance genes mef(D), msr(F) and msr(H) are present on resistance islands in Macrococcus canis, Macrococcus caseolyticus and Staphylococcus aureus.</title>
        <authorList>
            <person name="Schwendener S."/>
            <person name="Dona V."/>
            <person name="Perreten V."/>
        </authorList>
    </citation>
    <scope>NUCLEOTIDE SEQUENCE</scope>
    <source>
        <strain evidence="2">Epi0076A</strain>
    </source>
</reference>
<dbReference type="Pfam" id="PF13443">
    <property type="entry name" value="HTH_26"/>
    <property type="match status" value="1"/>
</dbReference>
<proteinExistence type="predicted"/>
<organism evidence="2">
    <name type="scientific">Macrococcoides canis</name>
    <dbReference type="NCBI Taxonomy" id="1855823"/>
    <lineage>
        <taxon>Bacteria</taxon>
        <taxon>Bacillati</taxon>
        <taxon>Bacillota</taxon>
        <taxon>Bacilli</taxon>
        <taxon>Bacillales</taxon>
        <taxon>Staphylococcaceae</taxon>
        <taxon>Macrococcoides</taxon>
    </lineage>
</organism>